<dbReference type="Gene3D" id="1.10.287.10">
    <property type="entry name" value="S15/NS1, RNA-binding"/>
    <property type="match status" value="4"/>
</dbReference>
<dbReference type="GO" id="GO:0046872">
    <property type="term" value="F:metal ion binding"/>
    <property type="evidence" value="ECO:0007669"/>
    <property type="project" value="UniProtKB-KW"/>
</dbReference>
<dbReference type="InterPro" id="IPR011035">
    <property type="entry name" value="Ribosomal_bL25/Gln-tRNA_synth"/>
</dbReference>
<keyword evidence="7" id="KW-0547">Nucleotide-binding</keyword>
<accession>A0A7N6BH52</accession>
<feature type="domain" description="GST C-terminal" evidence="21">
    <location>
        <begin position="30"/>
        <end position="177"/>
    </location>
</feature>
<keyword evidence="6" id="KW-0479">Metal-binding</keyword>
<dbReference type="InterPro" id="IPR004154">
    <property type="entry name" value="Anticodon-bd"/>
</dbReference>
<dbReference type="InterPro" id="IPR020056">
    <property type="entry name" value="Rbsml_bL25/Gln-tRNA_synth_N"/>
</dbReference>
<dbReference type="GO" id="GO:0005524">
    <property type="term" value="F:ATP binding"/>
    <property type="evidence" value="ECO:0007669"/>
    <property type="project" value="UniProtKB-KW"/>
</dbReference>
<evidence type="ECO:0000256" key="9">
    <source>
        <dbReference type="ARBA" id="ARBA00022840"/>
    </source>
</evidence>
<dbReference type="SUPFAM" id="SSF52954">
    <property type="entry name" value="Class II aaRS ABD-related"/>
    <property type="match status" value="1"/>
</dbReference>
<dbReference type="InterPro" id="IPR016061">
    <property type="entry name" value="Pro-tRNA_ligase_II_C"/>
</dbReference>
<dbReference type="CDD" id="cd10309">
    <property type="entry name" value="GST_C_GluProRS_N"/>
    <property type="match status" value="1"/>
</dbReference>
<evidence type="ECO:0000313" key="25">
    <source>
        <dbReference type="Proteomes" id="UP000265040"/>
    </source>
</evidence>
<dbReference type="InterPro" id="IPR014729">
    <property type="entry name" value="Rossmann-like_a/b/a_fold"/>
</dbReference>
<keyword evidence="12" id="KW-0030">Aminoacyl-tRNA synthetase</keyword>
<dbReference type="CDD" id="cd00936">
    <property type="entry name" value="WEPRS_RNA"/>
    <property type="match status" value="4"/>
</dbReference>
<dbReference type="FunFam" id="3.40.50.620:FF:000070">
    <property type="entry name" value="Bifunctional glutamate/proline--tRNA ligase"/>
    <property type="match status" value="1"/>
</dbReference>
<reference evidence="24" key="2">
    <citation type="submission" date="2025-08" db="UniProtKB">
        <authorList>
            <consortium name="Ensembl"/>
        </authorList>
    </citation>
    <scope>IDENTIFICATION</scope>
</reference>
<feature type="compositionally biased region" description="Low complexity" evidence="19">
    <location>
        <begin position="713"/>
        <end position="733"/>
    </location>
</feature>
<keyword evidence="11" id="KW-0648">Protein biosynthesis</keyword>
<dbReference type="SUPFAM" id="SSF52374">
    <property type="entry name" value="Nucleotidylyl transferase"/>
    <property type="match status" value="1"/>
</dbReference>
<dbReference type="GO" id="GO:0004818">
    <property type="term" value="F:glutamate-tRNA ligase activity"/>
    <property type="evidence" value="ECO:0007669"/>
    <property type="project" value="UniProtKB-EC"/>
</dbReference>
<comment type="catalytic activity">
    <reaction evidence="15">
        <text>tRNA(Pro) + L-proline + ATP = L-prolyl-tRNA(Pro) + AMP + diphosphate</text>
        <dbReference type="Rhea" id="RHEA:14305"/>
        <dbReference type="Rhea" id="RHEA-COMP:9700"/>
        <dbReference type="Rhea" id="RHEA-COMP:9702"/>
        <dbReference type="ChEBI" id="CHEBI:30616"/>
        <dbReference type="ChEBI" id="CHEBI:33019"/>
        <dbReference type="ChEBI" id="CHEBI:60039"/>
        <dbReference type="ChEBI" id="CHEBI:78442"/>
        <dbReference type="ChEBI" id="CHEBI:78532"/>
        <dbReference type="ChEBI" id="CHEBI:456215"/>
        <dbReference type="EC" id="6.1.1.15"/>
    </reaction>
    <physiologicalReaction direction="left-to-right" evidence="15">
        <dbReference type="Rhea" id="RHEA:14306"/>
    </physiologicalReaction>
</comment>
<dbReference type="Pfam" id="PF03129">
    <property type="entry name" value="HGTP_anticodon"/>
    <property type="match status" value="1"/>
</dbReference>
<dbReference type="FunFam" id="3.30.110.30:FF:000001">
    <property type="entry name" value="Bifunctional glutamate/proline--tRNA ligase"/>
    <property type="match status" value="1"/>
</dbReference>
<dbReference type="Gene3D" id="1.20.1050.130">
    <property type="match status" value="1"/>
</dbReference>
<dbReference type="SUPFAM" id="SSF47616">
    <property type="entry name" value="GST C-terminal domain-like"/>
    <property type="match status" value="1"/>
</dbReference>
<dbReference type="Gene3D" id="1.10.1160.10">
    <property type="entry name" value="Glutamyl-trna Synthetase, Domain 2"/>
    <property type="match status" value="1"/>
</dbReference>
<feature type="domain" description="WHEP-TRS" evidence="23">
    <location>
        <begin position="875"/>
        <end position="931"/>
    </location>
</feature>
<dbReference type="FunFam" id="3.40.50.800:FF:000005">
    <property type="entry name" value="bifunctional glutamate/proline--tRNA ligase"/>
    <property type="match status" value="1"/>
</dbReference>
<dbReference type="PRINTS" id="PR00987">
    <property type="entry name" value="TRNASYNTHGLU"/>
</dbReference>
<evidence type="ECO:0000256" key="3">
    <source>
        <dbReference type="ARBA" id="ARBA00012835"/>
    </source>
</evidence>
<evidence type="ECO:0000259" key="23">
    <source>
        <dbReference type="PROSITE" id="PS51185"/>
    </source>
</evidence>
<dbReference type="FunFam" id="1.10.287.10:FF:000006">
    <property type="entry name" value="Bifunctional glutamate/proline--tRNA ligase"/>
    <property type="match status" value="2"/>
</dbReference>
<evidence type="ECO:0000256" key="16">
    <source>
        <dbReference type="ARBA" id="ARBA00061295"/>
    </source>
</evidence>
<dbReference type="SUPFAM" id="SSF55681">
    <property type="entry name" value="Class II aaRS and biotin synthetases"/>
    <property type="match status" value="1"/>
</dbReference>
<dbReference type="EC" id="6.1.1.17" evidence="3"/>
<proteinExistence type="inferred from homology"/>
<evidence type="ECO:0000256" key="1">
    <source>
        <dbReference type="ARBA" id="ARBA00009968"/>
    </source>
</evidence>
<dbReference type="InterPro" id="IPR004499">
    <property type="entry name" value="Pro-tRNA-ligase_IIa_arc-type"/>
</dbReference>
<evidence type="ECO:0000256" key="5">
    <source>
        <dbReference type="ARBA" id="ARBA00022598"/>
    </source>
</evidence>
<reference evidence="24" key="1">
    <citation type="submission" date="2021-04" db="EMBL/GenBank/DDBJ databases">
        <authorList>
            <consortium name="Wellcome Sanger Institute Data Sharing"/>
        </authorList>
    </citation>
    <scope>NUCLEOTIDE SEQUENCE [LARGE SCALE GENOMIC DNA]</scope>
</reference>
<dbReference type="NCBIfam" id="TIGR00408">
    <property type="entry name" value="proS_fam_I"/>
    <property type="match status" value="1"/>
</dbReference>
<dbReference type="HAMAP" id="MF_01571">
    <property type="entry name" value="Pro_tRNA_synth_type3"/>
    <property type="match status" value="1"/>
</dbReference>
<comment type="similarity">
    <text evidence="16">In the N-terminal section; belongs to the class-I aminoacyl-tRNA synthetase family. Glutamate--tRNA ligase type 2 subfamily.</text>
</comment>
<dbReference type="InterPro" id="IPR049437">
    <property type="entry name" value="tRNA-synt_1c_C2"/>
</dbReference>
<feature type="region of interest" description="Disordered" evidence="19">
    <location>
        <begin position="698"/>
        <end position="733"/>
    </location>
</feature>
<reference evidence="24" key="3">
    <citation type="submission" date="2025-09" db="UniProtKB">
        <authorList>
            <consortium name="Ensembl"/>
        </authorList>
    </citation>
    <scope>IDENTIFICATION</scope>
</reference>
<keyword evidence="5" id="KW-0436">Ligase</keyword>
<keyword evidence="9" id="KW-0067">ATP-binding</keyword>
<dbReference type="PROSITE" id="PS00762">
    <property type="entry name" value="WHEP_TRS_1"/>
    <property type="match status" value="3"/>
</dbReference>
<dbReference type="InterPro" id="IPR006195">
    <property type="entry name" value="aa-tRNA-synth_II"/>
</dbReference>
<keyword evidence="25" id="KW-1185">Reference proteome</keyword>
<feature type="compositionally biased region" description="Low complexity" evidence="19">
    <location>
        <begin position="859"/>
        <end position="877"/>
    </location>
</feature>
<dbReference type="Pfam" id="PF00458">
    <property type="entry name" value="WHEP-TRS"/>
    <property type="match status" value="4"/>
</dbReference>
<name>A0A7N6BH52_ANATE</name>
<feature type="signal peptide" evidence="20">
    <location>
        <begin position="1"/>
        <end position="20"/>
    </location>
</feature>
<evidence type="ECO:0000256" key="12">
    <source>
        <dbReference type="ARBA" id="ARBA00023146"/>
    </source>
</evidence>
<dbReference type="InterPro" id="IPR000924">
    <property type="entry name" value="Glu/Gln-tRNA-synth"/>
</dbReference>
<dbReference type="NCBIfam" id="TIGR00463">
    <property type="entry name" value="gltX_arch"/>
    <property type="match status" value="1"/>
</dbReference>
<dbReference type="InterPro" id="IPR020061">
    <property type="entry name" value="Glu_tRNA_lig_a-bdl"/>
</dbReference>
<evidence type="ECO:0000256" key="20">
    <source>
        <dbReference type="SAM" id="SignalP"/>
    </source>
</evidence>
<keyword evidence="13" id="KW-0511">Multifunctional enzyme</keyword>
<dbReference type="CDD" id="cd00807">
    <property type="entry name" value="GlnRS_core"/>
    <property type="match status" value="1"/>
</dbReference>
<evidence type="ECO:0000256" key="6">
    <source>
        <dbReference type="ARBA" id="ARBA00022723"/>
    </source>
</evidence>
<gene>
    <name evidence="24" type="primary">EPRS1</name>
</gene>
<dbReference type="InterPro" id="IPR010987">
    <property type="entry name" value="Glutathione-S-Trfase_C-like"/>
</dbReference>
<dbReference type="CDD" id="cd00778">
    <property type="entry name" value="ProRS_core_arch_euk"/>
    <property type="match status" value="1"/>
</dbReference>
<dbReference type="PROSITE" id="PS50862">
    <property type="entry name" value="AA_TRNA_LIGASE_II"/>
    <property type="match status" value="1"/>
</dbReference>
<evidence type="ECO:0000259" key="21">
    <source>
        <dbReference type="PROSITE" id="PS50405"/>
    </source>
</evidence>
<dbReference type="InterPro" id="IPR020058">
    <property type="entry name" value="Glu/Gln-tRNA-synth_Ib_cat-dom"/>
</dbReference>
<dbReference type="GO" id="GO:0004827">
    <property type="term" value="F:proline-tRNA ligase activity"/>
    <property type="evidence" value="ECO:0007669"/>
    <property type="project" value="UniProtKB-EC"/>
</dbReference>
<dbReference type="SMART" id="SM00991">
    <property type="entry name" value="WHEP-TRS"/>
    <property type="match status" value="4"/>
</dbReference>
<dbReference type="EC" id="6.1.1.15" evidence="2"/>
<evidence type="ECO:0000256" key="11">
    <source>
        <dbReference type="ARBA" id="ARBA00022917"/>
    </source>
</evidence>
<feature type="region of interest" description="Disordered" evidence="19">
    <location>
        <begin position="852"/>
        <end position="880"/>
    </location>
</feature>
<evidence type="ECO:0000256" key="19">
    <source>
        <dbReference type="SAM" id="MobiDB-lite"/>
    </source>
</evidence>
<evidence type="ECO:0000259" key="22">
    <source>
        <dbReference type="PROSITE" id="PS50862"/>
    </source>
</evidence>
<feature type="domain" description="WHEP-TRS" evidence="23">
    <location>
        <begin position="733"/>
        <end position="789"/>
    </location>
</feature>
<protein>
    <recommendedName>
        <fullName evidence="17">Bifunctional glutamate/proline--tRNA ligase</fullName>
        <ecNumber evidence="2">6.1.1.15</ecNumber>
        <ecNumber evidence="3">6.1.1.17</ecNumber>
    </recommendedName>
    <alternativeName>
        <fullName evidence="18">Bifunctional aminoacyl-tRNA synthetase</fullName>
    </alternativeName>
</protein>
<evidence type="ECO:0000256" key="7">
    <source>
        <dbReference type="ARBA" id="ARBA00022741"/>
    </source>
</evidence>
<dbReference type="HAMAP" id="MF_02076">
    <property type="entry name" value="Glu_tRNA_synth_type2"/>
    <property type="match status" value="1"/>
</dbReference>
<dbReference type="Pfam" id="PF20974">
    <property type="entry name" value="tRNA-synt_1c_C2"/>
    <property type="match status" value="1"/>
</dbReference>
<dbReference type="InterPro" id="IPR004046">
    <property type="entry name" value="GST_C"/>
</dbReference>
<dbReference type="GeneTree" id="ENSGT00550000074815"/>
<dbReference type="Gene3D" id="3.30.930.10">
    <property type="entry name" value="Bira Bifunctional Protein, Domain 2"/>
    <property type="match status" value="2"/>
</dbReference>
<feature type="compositionally biased region" description="Basic and acidic residues" evidence="19">
    <location>
        <begin position="698"/>
        <end position="710"/>
    </location>
</feature>
<dbReference type="InterPro" id="IPR045864">
    <property type="entry name" value="aa-tRNA-synth_II/BPL/LPL"/>
</dbReference>
<feature type="region of interest" description="Disordered" evidence="19">
    <location>
        <begin position="780"/>
        <end position="809"/>
    </location>
</feature>
<dbReference type="PANTHER" id="PTHR43382">
    <property type="entry name" value="PROLYL-TRNA SYNTHETASE"/>
    <property type="match status" value="1"/>
</dbReference>
<evidence type="ECO:0000256" key="18">
    <source>
        <dbReference type="ARBA" id="ARBA00076053"/>
    </source>
</evidence>
<dbReference type="FunFam" id="1.10.1160.10:FF:000001">
    <property type="entry name" value="Glutamine--tRNA ligase"/>
    <property type="match status" value="1"/>
</dbReference>
<evidence type="ECO:0000256" key="13">
    <source>
        <dbReference type="ARBA" id="ARBA00023268"/>
    </source>
</evidence>
<dbReference type="InterPro" id="IPR001412">
    <property type="entry name" value="aa-tRNA-synth_I_CS"/>
</dbReference>
<evidence type="ECO:0000256" key="4">
    <source>
        <dbReference type="ARBA" id="ARBA00022553"/>
    </source>
</evidence>
<feature type="domain" description="WHEP-TRS" evidence="23">
    <location>
        <begin position="951"/>
        <end position="1006"/>
    </location>
</feature>
<keyword evidence="20" id="KW-0732">Signal</keyword>
<evidence type="ECO:0000256" key="15">
    <source>
        <dbReference type="ARBA" id="ARBA00050792"/>
    </source>
</evidence>
<sequence length="1529" mass="170744">DGTSTQTVSFLLCPAGALLAAEHVKSSVQVSVEEGKDTQLLVSDSVQFSDSNSICRYLARVAPAVGLYGANMMEQTEVDHWLEFSARRLCGQPGLNITLGELNKALSLRTFLVGHALTLADLSVWAALKGHNEWPIQGESFSHVNRWFSFLSSQVPFTSVGKKYTTKKAKKQDVGKFVDLPGAEMGKVVVRFPPEASGYLHIGHAKAALLNQHYQVTFKGKLIMRFDDTNPEKEKEDFEKVILEDVSMLQIHPDQFTYTSDHFPIILRFAEQLLTEGKAYIDNTPPEQMKQEREQRIESKCRNNTVEKNLQMWSEMKAGTEFGQTCCMRAKLDMSSNNGCMRDPTLYRCKNTPHPRTGNTYKVYPTYDFACPIVDSLEGVTHALRTTEYHDRDEQFYWIINALGLRKPYIWEYARLNLNNTVLSKRKLTWFVDQGYVDGWDDPRFPTVRGVLRRGMTVEGLKQFIAAQGGSRSVVNMEWDKIWAFNKKVIDPVAPRYTALSSSYAVPVSVPEAKEEMKQVAKHPKNEEVGMKDVWYGPRVLIEGADAETFSEGEVVTFINWGNLIITKINKGADGKVVSLEARLNLDNKDYKKTTKITWLTDTNSAPLLPTICITYQPLISKAVITKDDDFKDYINKNSKFEEKMLGDPCLKNLKKGDIIQLQRRGFYICDQPYEPVSPNSCKESPCVLLYIPDGHTKEMPTAGSKDKSKNQPAASKKAASAPAPATSHAPTSASDLFSSIAAQGEAVRQLKAAKAPKDEVDKAVQQLLSLKAQFKEQTGMDYKPGMTPPTSAPAPTTSSPEASSCPFTRVTMQGDLVRKLKAEKAPKDQIDEAVKQLLTLKAEFKKLTGQEYKPGMAPPSHASPTPSTPTDSPSSSGLYERVAQQGEVVRKLKSEKAPKDQIDKAVKQLLALKEEYKQAMGQEYKPEAAPVQKAAAPVQKAANTPTPAPSATGLYEKVAEQGELVRKLKTEKAPKVIDAAVKQLLALKAEYKQQTGQDYKPGQAPATPVQTQSSSYPQAQELFSQVAQQGDPSPSRLGLEAKKEENLADWYSQVITKSEMIEYYDVSGCYVLRPWAYSIWEAIKDFFDREIKKLGVENCYFPMFVSQAALEKEKSHIADFAPEVAWVTRSGKTELAEPIAVRPTSETVMYPAYAKWVQSHRDLPIKLNQWCNVVVSLLLQPSKSTFCIDIIHTPFIYSILQVLQILDLYARVYEELMAIPVVKGRKTEKEKFAGGDYTTTVEAFISASGRAIQGATSHHLGQNFSKMFEIMFEDPKRPGEKQLAYQNSWGITTRTIGVLTMVHGDNMGLVLPPRVACLQVVIIPCGITASLPEKEKEVLLAQCSKYLIRLQDAGIRVKTDFRDNYSPGWKFNHWELKGVPIRLEVGPKDMQQKQCVAVRRDSGAKVTIPEVEVEKKLVAMLEDIQTSLFNKASHDLNTHMVAVDTMEQFQKELDQGKIVQIPFCGGIECEDWIKKSTAKDQDLEPGAPSMGAKSLCIPFSPLKKLQPGQLCVCSKEPAQYYTLFGRSY</sequence>
<dbReference type="Gene3D" id="2.40.240.10">
    <property type="entry name" value="Ribosomal Protein L25, Chain P"/>
    <property type="match status" value="1"/>
</dbReference>
<dbReference type="Pfam" id="PF09180">
    <property type="entry name" value="ProRS-C_1"/>
    <property type="match status" value="1"/>
</dbReference>
<organism evidence="24 25">
    <name type="scientific">Anabas testudineus</name>
    <name type="common">Climbing perch</name>
    <name type="synonym">Anthias testudineus</name>
    <dbReference type="NCBI Taxonomy" id="64144"/>
    <lineage>
        <taxon>Eukaryota</taxon>
        <taxon>Metazoa</taxon>
        <taxon>Chordata</taxon>
        <taxon>Craniata</taxon>
        <taxon>Vertebrata</taxon>
        <taxon>Euteleostomi</taxon>
        <taxon>Actinopterygii</taxon>
        <taxon>Neopterygii</taxon>
        <taxon>Teleostei</taxon>
        <taxon>Neoteleostei</taxon>
        <taxon>Acanthomorphata</taxon>
        <taxon>Anabantaria</taxon>
        <taxon>Anabantiformes</taxon>
        <taxon>Anabantoidei</taxon>
        <taxon>Anabantidae</taxon>
        <taxon>Anabas</taxon>
    </lineage>
</organism>
<dbReference type="InterPro" id="IPR036282">
    <property type="entry name" value="Glutathione-S-Trfase_C_sf"/>
</dbReference>
<keyword evidence="4" id="KW-0597">Phosphoprotein</keyword>
<dbReference type="Ensembl" id="ENSATET00000047180.2">
    <property type="protein sequence ID" value="ENSATEP00000063698.1"/>
    <property type="gene ID" value="ENSATEG00000006493.3"/>
</dbReference>
<dbReference type="PANTHER" id="PTHR43382:SF2">
    <property type="entry name" value="BIFUNCTIONAL GLUTAMATE_PROLINE--TRNA LIGASE"/>
    <property type="match status" value="1"/>
</dbReference>
<dbReference type="Pfam" id="PF00749">
    <property type="entry name" value="tRNA-synt_1c"/>
    <property type="match status" value="1"/>
</dbReference>
<dbReference type="Proteomes" id="UP000265040">
    <property type="component" value="Chromosome 3"/>
</dbReference>
<dbReference type="SUPFAM" id="SSF50715">
    <property type="entry name" value="Ribosomal protein L25-like"/>
    <property type="match status" value="1"/>
</dbReference>
<dbReference type="SUPFAM" id="SSF64586">
    <property type="entry name" value="C-terminal domain of ProRS"/>
    <property type="match status" value="1"/>
</dbReference>
<comment type="similarity">
    <text evidence="1">In the C-terminal section; belongs to the class-II aminoacyl-tRNA synthetase family.</text>
</comment>
<dbReference type="SUPFAM" id="SSF47060">
    <property type="entry name" value="S15/NS1 RNA-binding domain"/>
    <property type="match status" value="4"/>
</dbReference>
<keyword evidence="8" id="KW-0862">Zinc</keyword>
<evidence type="ECO:0000256" key="17">
    <source>
        <dbReference type="ARBA" id="ARBA00067786"/>
    </source>
</evidence>
<dbReference type="InterPro" id="IPR017449">
    <property type="entry name" value="Pro-tRNA_synth_II"/>
</dbReference>
<evidence type="ECO:0000313" key="24">
    <source>
        <dbReference type="Ensembl" id="ENSATEP00000063698.1"/>
    </source>
</evidence>
<evidence type="ECO:0000256" key="10">
    <source>
        <dbReference type="ARBA" id="ARBA00022884"/>
    </source>
</evidence>
<dbReference type="InterPro" id="IPR000738">
    <property type="entry name" value="WHEP-TRS_dom"/>
</dbReference>
<dbReference type="SMART" id="SM00946">
    <property type="entry name" value="ProRS-C_1"/>
    <property type="match status" value="1"/>
</dbReference>
<dbReference type="CDD" id="cd00862">
    <property type="entry name" value="ProRS_anticodon_zinc"/>
    <property type="match status" value="1"/>
</dbReference>
<dbReference type="FunFam" id="3.30.930.10:FF:000007">
    <property type="entry name" value="Bifunctional glutamate/proline--tRNA ligase"/>
    <property type="match status" value="1"/>
</dbReference>
<feature type="compositionally biased region" description="Low complexity" evidence="19">
    <location>
        <begin position="794"/>
        <end position="805"/>
    </location>
</feature>
<dbReference type="GO" id="GO:0006433">
    <property type="term" value="P:prolyl-tRNA aminoacylation"/>
    <property type="evidence" value="ECO:0007669"/>
    <property type="project" value="InterPro"/>
</dbReference>
<dbReference type="GO" id="GO:0003723">
    <property type="term" value="F:RNA binding"/>
    <property type="evidence" value="ECO:0007669"/>
    <property type="project" value="UniProtKB-KW"/>
</dbReference>
<dbReference type="InterPro" id="IPR020059">
    <property type="entry name" value="Glu/Gln-tRNA-synth_Ib_codon-bd"/>
</dbReference>
<dbReference type="FunFam" id="1.10.287.10:FF:000004">
    <property type="entry name" value="bifunctional glutamate/proline--tRNA ligase"/>
    <property type="match status" value="2"/>
</dbReference>
<evidence type="ECO:0000256" key="2">
    <source>
        <dbReference type="ARBA" id="ARBA00012831"/>
    </source>
</evidence>
<dbReference type="Gene3D" id="3.40.50.800">
    <property type="entry name" value="Anticodon-binding domain"/>
    <property type="match status" value="1"/>
</dbReference>
<dbReference type="InterPro" id="IPR036621">
    <property type="entry name" value="Anticodon-bd_dom_sf"/>
</dbReference>
<dbReference type="GO" id="GO:0006424">
    <property type="term" value="P:glutamyl-tRNA aminoacylation"/>
    <property type="evidence" value="ECO:0007669"/>
    <property type="project" value="InterPro"/>
</dbReference>
<evidence type="ECO:0000256" key="8">
    <source>
        <dbReference type="ARBA" id="ARBA00022833"/>
    </source>
</evidence>
<dbReference type="PROSITE" id="PS50405">
    <property type="entry name" value="GST_CTER"/>
    <property type="match status" value="1"/>
</dbReference>
<dbReference type="Pfam" id="PF00043">
    <property type="entry name" value="GST_C"/>
    <property type="match status" value="1"/>
</dbReference>
<evidence type="ECO:0000256" key="14">
    <source>
        <dbReference type="ARBA" id="ARBA00047366"/>
    </source>
</evidence>
<keyword evidence="10" id="KW-0694">RNA-binding</keyword>
<dbReference type="PROSITE" id="PS00178">
    <property type="entry name" value="AA_TRNA_LIGASE_I"/>
    <property type="match status" value="1"/>
</dbReference>
<feature type="domain" description="WHEP-TRS" evidence="23">
    <location>
        <begin position="803"/>
        <end position="859"/>
    </location>
</feature>
<feature type="chain" id="PRO_5031108182" description="Bifunctional glutamate/proline--tRNA ligase" evidence="20">
    <location>
        <begin position="21"/>
        <end position="1529"/>
    </location>
</feature>
<feature type="domain" description="Aminoacyl-transfer RNA synthetases class-II family profile" evidence="22">
    <location>
        <begin position="1069"/>
        <end position="1313"/>
    </location>
</feature>
<dbReference type="GO" id="GO:0017101">
    <property type="term" value="C:aminoacyl-tRNA synthetase multienzyme complex"/>
    <property type="evidence" value="ECO:0007669"/>
    <property type="project" value="TreeGrafter"/>
</dbReference>
<dbReference type="PROSITE" id="PS51185">
    <property type="entry name" value="WHEP_TRS_2"/>
    <property type="match status" value="4"/>
</dbReference>
<dbReference type="Pfam" id="PF03950">
    <property type="entry name" value="tRNA-synt_1c_C"/>
    <property type="match status" value="1"/>
</dbReference>
<dbReference type="FunFam" id="3.90.800.10:FF:000001">
    <property type="entry name" value="Glutamine--tRNA ligase"/>
    <property type="match status" value="1"/>
</dbReference>
<dbReference type="Gene3D" id="3.40.50.620">
    <property type="entry name" value="HUPs"/>
    <property type="match status" value="1"/>
</dbReference>
<comment type="catalytic activity">
    <reaction evidence="14">
        <text>tRNA(Glu) + L-glutamate + ATP = L-glutamyl-tRNA(Glu) + AMP + diphosphate</text>
        <dbReference type="Rhea" id="RHEA:23540"/>
        <dbReference type="Rhea" id="RHEA-COMP:9663"/>
        <dbReference type="Rhea" id="RHEA-COMP:9680"/>
        <dbReference type="ChEBI" id="CHEBI:29985"/>
        <dbReference type="ChEBI" id="CHEBI:30616"/>
        <dbReference type="ChEBI" id="CHEBI:33019"/>
        <dbReference type="ChEBI" id="CHEBI:78442"/>
        <dbReference type="ChEBI" id="CHEBI:78520"/>
        <dbReference type="ChEBI" id="CHEBI:456215"/>
        <dbReference type="EC" id="6.1.1.17"/>
    </reaction>
    <physiologicalReaction direction="left-to-right" evidence="14">
        <dbReference type="Rhea" id="RHEA:23541"/>
    </physiologicalReaction>
</comment>
<dbReference type="InterPro" id="IPR009068">
    <property type="entry name" value="uS15_NS1_RNA-bd_sf"/>
</dbReference>
<dbReference type="GO" id="GO:0005737">
    <property type="term" value="C:cytoplasm"/>
    <property type="evidence" value="ECO:0007669"/>
    <property type="project" value="InterPro"/>
</dbReference>
<dbReference type="InterPro" id="IPR033721">
    <property type="entry name" value="ProRS_core_arch_euk"/>
</dbReference>
<dbReference type="Gene3D" id="3.90.800.10">
    <property type="entry name" value="Glutamyl-tRNA Synthetase, Domain 3"/>
    <property type="match status" value="1"/>
</dbReference>
<dbReference type="InterPro" id="IPR004526">
    <property type="entry name" value="Glu-tRNA-synth_arc/euk"/>
</dbReference>
<dbReference type="Gene3D" id="3.30.110.30">
    <property type="entry name" value="C-terminal domain of ProRS"/>
    <property type="match status" value="1"/>
</dbReference>